<dbReference type="Proteomes" id="UP001497700">
    <property type="component" value="Unassembled WGS sequence"/>
</dbReference>
<organism evidence="1 2">
    <name type="scientific">Hypoxylon rubiginosum</name>
    <dbReference type="NCBI Taxonomy" id="110542"/>
    <lineage>
        <taxon>Eukaryota</taxon>
        <taxon>Fungi</taxon>
        <taxon>Dikarya</taxon>
        <taxon>Ascomycota</taxon>
        <taxon>Pezizomycotina</taxon>
        <taxon>Sordariomycetes</taxon>
        <taxon>Xylariomycetidae</taxon>
        <taxon>Xylariales</taxon>
        <taxon>Hypoxylaceae</taxon>
        <taxon>Hypoxylon</taxon>
    </lineage>
</organism>
<dbReference type="EMBL" id="MU393594">
    <property type="protein sequence ID" value="KAI4860237.1"/>
    <property type="molecule type" value="Genomic_DNA"/>
</dbReference>
<comment type="caution">
    <text evidence="1">The sequence shown here is derived from an EMBL/GenBank/DDBJ whole genome shotgun (WGS) entry which is preliminary data.</text>
</comment>
<gene>
    <name evidence="1" type="ORF">F4820DRAFT_465927</name>
</gene>
<keyword evidence="2" id="KW-1185">Reference proteome</keyword>
<protein>
    <submittedName>
        <fullName evidence="1">Uncharacterized protein</fullName>
    </submittedName>
</protein>
<evidence type="ECO:0000313" key="2">
    <source>
        <dbReference type="Proteomes" id="UP001497700"/>
    </source>
</evidence>
<sequence>MPALLPSLVRVGHQGSSRFATVVAKTAQAATTTQRRSTSWIAWEQPDPALYAPPTRAPRSNETQQAASNAQDTRSVGHAVTAPATAAVAGASHQEVSVSGKTVPPTIPAGSSRVLSSQTRSVQTQAGKLGDEGGGGAKRWVLPTTLLRIPKMTSTWPGETPEYPDQKRVRKHHVVVHENEGPSSREPDHTTEETCDTTSSRYDPDGKPTALLSTVSSVLLGLQALKENPESSYSNVSFRQAILTYMDGVQSREEAQAAARDLEDALLVASAPEKEGRASGDEDPDKSSGKERA</sequence>
<evidence type="ECO:0000313" key="1">
    <source>
        <dbReference type="EMBL" id="KAI4860237.1"/>
    </source>
</evidence>
<reference evidence="1 2" key="1">
    <citation type="journal article" date="2022" name="New Phytol.">
        <title>Ecological generalism drives hyperdiversity of secondary metabolite gene clusters in xylarialean endophytes.</title>
        <authorList>
            <person name="Franco M.E.E."/>
            <person name="Wisecaver J.H."/>
            <person name="Arnold A.E."/>
            <person name="Ju Y.M."/>
            <person name="Slot J.C."/>
            <person name="Ahrendt S."/>
            <person name="Moore L.P."/>
            <person name="Eastman K.E."/>
            <person name="Scott K."/>
            <person name="Konkel Z."/>
            <person name="Mondo S.J."/>
            <person name="Kuo A."/>
            <person name="Hayes R.D."/>
            <person name="Haridas S."/>
            <person name="Andreopoulos B."/>
            <person name="Riley R."/>
            <person name="LaButti K."/>
            <person name="Pangilinan J."/>
            <person name="Lipzen A."/>
            <person name="Amirebrahimi M."/>
            <person name="Yan J."/>
            <person name="Adam C."/>
            <person name="Keymanesh K."/>
            <person name="Ng V."/>
            <person name="Louie K."/>
            <person name="Northen T."/>
            <person name="Drula E."/>
            <person name="Henrissat B."/>
            <person name="Hsieh H.M."/>
            <person name="Youens-Clark K."/>
            <person name="Lutzoni F."/>
            <person name="Miadlikowska J."/>
            <person name="Eastwood D.C."/>
            <person name="Hamelin R.C."/>
            <person name="Grigoriev I.V."/>
            <person name="U'Ren J.M."/>
        </authorList>
    </citation>
    <scope>NUCLEOTIDE SEQUENCE [LARGE SCALE GENOMIC DNA]</scope>
    <source>
        <strain evidence="1 2">CBS 119005</strain>
    </source>
</reference>
<accession>A0ACB9YM02</accession>
<proteinExistence type="predicted"/>
<name>A0ACB9YM02_9PEZI</name>